<keyword evidence="1" id="KW-0472">Membrane</keyword>
<evidence type="ECO:0000313" key="3">
    <source>
        <dbReference type="Proteomes" id="UP001178662"/>
    </source>
</evidence>
<evidence type="ECO:0000256" key="1">
    <source>
        <dbReference type="SAM" id="Phobius"/>
    </source>
</evidence>
<dbReference type="EMBL" id="CP119317">
    <property type="protein sequence ID" value="WEK55609.1"/>
    <property type="molecule type" value="Genomic_DNA"/>
</dbReference>
<reference evidence="2" key="1">
    <citation type="submission" date="2023-03" db="EMBL/GenBank/DDBJ databases">
        <title>Andean soil-derived lignocellulolytic bacterial consortium as a source of novel taxa and putative plastic-active enzymes.</title>
        <authorList>
            <person name="Diaz-Garcia L."/>
            <person name="Chuvochina M."/>
            <person name="Feuerriegel G."/>
            <person name="Bunk B."/>
            <person name="Sproer C."/>
            <person name="Streit W.R."/>
            <person name="Rodriguez L.M."/>
            <person name="Overmann J."/>
            <person name="Jimenez D.J."/>
        </authorList>
    </citation>
    <scope>NUCLEOTIDE SEQUENCE</scope>
    <source>
        <strain evidence="2">MAG 2441</strain>
    </source>
</reference>
<feature type="transmembrane region" description="Helical" evidence="1">
    <location>
        <begin position="6"/>
        <end position="22"/>
    </location>
</feature>
<sequence length="155" mass="18004">MQKFGDGLIMVIAAGIMVWWVWRRFDRWLHEPPGARLRKLASEGNVVPDDTVALLEQHGYDTLTGKHKVPLGVIVDNGSVQRTQLFFDYLAQKDQKYYLVKLERARKPTEWTASGLRERFLVYALLFPDCEGIIVVDPQDRLVRTIRFKVEDDDE</sequence>
<dbReference type="Proteomes" id="UP001178662">
    <property type="component" value="Chromosome"/>
</dbReference>
<protein>
    <submittedName>
        <fullName evidence="2">Uncharacterized protein</fullName>
    </submittedName>
</protein>
<keyword evidence="3" id="KW-1185">Reference proteome</keyword>
<gene>
    <name evidence="2" type="ORF">P0Y55_06055</name>
</gene>
<accession>A0AA95EZC3</accession>
<proteinExistence type="predicted"/>
<dbReference type="AlphaFoldDB" id="A0AA95EZC3"/>
<keyword evidence="1" id="KW-0812">Transmembrane</keyword>
<organism evidence="2 3">
    <name type="scientific">Candidatus Cohnella colombiensis</name>
    <dbReference type="NCBI Taxonomy" id="3121368"/>
    <lineage>
        <taxon>Bacteria</taxon>
        <taxon>Bacillati</taxon>
        <taxon>Bacillota</taxon>
        <taxon>Bacilli</taxon>
        <taxon>Bacillales</taxon>
        <taxon>Paenibacillaceae</taxon>
        <taxon>Cohnella</taxon>
    </lineage>
</organism>
<keyword evidence="1" id="KW-1133">Transmembrane helix</keyword>
<evidence type="ECO:0000313" key="2">
    <source>
        <dbReference type="EMBL" id="WEK55609.1"/>
    </source>
</evidence>
<name>A0AA95EZC3_9BACL</name>